<dbReference type="PROSITE" id="PS51808">
    <property type="entry name" value="CHCH"/>
    <property type="match status" value="1"/>
</dbReference>
<dbReference type="GO" id="GO:0005743">
    <property type="term" value="C:mitochondrial inner membrane"/>
    <property type="evidence" value="ECO:0007669"/>
    <property type="project" value="UniProtKB-SubCell"/>
</dbReference>
<evidence type="ECO:0000256" key="17">
    <source>
        <dbReference type="SAM" id="MobiDB-lite"/>
    </source>
</evidence>
<keyword evidence="11" id="KW-0496">Mitochondrion</keyword>
<keyword evidence="8" id="KW-0679">Respiratory chain</keyword>
<dbReference type="OrthoDB" id="9992197at2759"/>
<evidence type="ECO:0000256" key="6">
    <source>
        <dbReference type="ARBA" id="ARBA00013482"/>
    </source>
</evidence>
<reference evidence="18" key="2">
    <citation type="submission" date="2025-09" db="UniProtKB">
        <authorList>
            <consortium name="Ensembl"/>
        </authorList>
    </citation>
    <scope>IDENTIFICATION</scope>
</reference>
<accession>A0A8D2BA49</accession>
<name>A0A8D2BA49_SCIVU</name>
<dbReference type="Ensembl" id="ENSSVLT00005012086.1">
    <property type="protein sequence ID" value="ENSSVLP00005010925.1"/>
    <property type="gene ID" value="ENSSVLG00005008701.1"/>
</dbReference>
<keyword evidence="19" id="KW-1185">Reference proteome</keyword>
<evidence type="ECO:0000256" key="8">
    <source>
        <dbReference type="ARBA" id="ARBA00022660"/>
    </source>
</evidence>
<evidence type="ECO:0000256" key="12">
    <source>
        <dbReference type="ARBA" id="ARBA00023136"/>
    </source>
</evidence>
<comment type="similarity">
    <text evidence="4">Belongs to the complex I NDUFS5 subunit family.</text>
</comment>
<evidence type="ECO:0000256" key="9">
    <source>
        <dbReference type="ARBA" id="ARBA00022792"/>
    </source>
</evidence>
<feature type="disulfide bond" evidence="16">
    <location>
        <begin position="43"/>
        <end position="56"/>
    </location>
</feature>
<dbReference type="Pfam" id="PF10200">
    <property type="entry name" value="Ndufs5"/>
    <property type="match status" value="1"/>
</dbReference>
<feature type="disulfide bond" evidence="16">
    <location>
        <begin position="33"/>
        <end position="66"/>
    </location>
</feature>
<evidence type="ECO:0000256" key="11">
    <source>
        <dbReference type="ARBA" id="ARBA00023128"/>
    </source>
</evidence>
<dbReference type="GO" id="GO:0032981">
    <property type="term" value="P:mitochondrial respiratory chain complex I assembly"/>
    <property type="evidence" value="ECO:0007669"/>
    <property type="project" value="TreeGrafter"/>
</dbReference>
<comment type="subcellular location">
    <subcellularLocation>
        <location evidence="3">Mitochondrion inner membrane</location>
        <topology evidence="3">Peripheral membrane protein</topology>
    </subcellularLocation>
    <subcellularLocation>
        <location evidence="2">Mitochondrion intermembrane space</location>
    </subcellularLocation>
</comment>
<keyword evidence="7" id="KW-0813">Transport</keyword>
<reference evidence="18" key="1">
    <citation type="submission" date="2025-08" db="UniProtKB">
        <authorList>
            <consortium name="Ensembl"/>
        </authorList>
    </citation>
    <scope>IDENTIFICATION</scope>
</reference>
<evidence type="ECO:0000256" key="15">
    <source>
        <dbReference type="ARBA" id="ARBA00032739"/>
    </source>
</evidence>
<protein>
    <recommendedName>
        <fullName evidence="6">NADH dehydrogenase [ubiquinone] iron-sulfur protein 5</fullName>
    </recommendedName>
    <alternativeName>
        <fullName evidence="14">Complex I-15 kDa</fullName>
    </alternativeName>
    <alternativeName>
        <fullName evidence="15">NADH-ubiquinone oxidoreductase 15 kDa subunit</fullName>
    </alternativeName>
</protein>
<dbReference type="AlphaFoldDB" id="A0A8D2BA49"/>
<dbReference type="InterPro" id="IPR019342">
    <property type="entry name" value="NADH_UbQ_OxRdtase_FeS-su5"/>
</dbReference>
<dbReference type="Proteomes" id="UP000694564">
    <property type="component" value="Chromosome 2"/>
</dbReference>
<evidence type="ECO:0000256" key="14">
    <source>
        <dbReference type="ARBA" id="ARBA00031222"/>
    </source>
</evidence>
<comment type="subunit">
    <text evidence="5">Mammalian complex I is composed of 45 different subunits. This is a component of the iron-sulfur (IP) fragment of the enzyme.</text>
</comment>
<dbReference type="PANTHER" id="PTHR15224">
    <property type="entry name" value="NADH DEHYDROGENASE [UBIQUINONE] IRON-SULFUR PROTEIN 5"/>
    <property type="match status" value="1"/>
</dbReference>
<evidence type="ECO:0000256" key="3">
    <source>
        <dbReference type="ARBA" id="ARBA00004637"/>
    </source>
</evidence>
<proteinExistence type="inferred from homology"/>
<organism evidence="18 19">
    <name type="scientific">Sciurus vulgaris</name>
    <name type="common">Eurasian red squirrel</name>
    <dbReference type="NCBI Taxonomy" id="55149"/>
    <lineage>
        <taxon>Eukaryota</taxon>
        <taxon>Metazoa</taxon>
        <taxon>Chordata</taxon>
        <taxon>Craniata</taxon>
        <taxon>Vertebrata</taxon>
        <taxon>Euteleostomi</taxon>
        <taxon>Mammalia</taxon>
        <taxon>Eutheria</taxon>
        <taxon>Euarchontoglires</taxon>
        <taxon>Glires</taxon>
        <taxon>Rodentia</taxon>
        <taxon>Sciuromorpha</taxon>
        <taxon>Sciuridae</taxon>
        <taxon>Sciurinae</taxon>
        <taxon>Sciurini</taxon>
        <taxon>Sciurus</taxon>
    </lineage>
</organism>
<keyword evidence="10" id="KW-0249">Electron transport</keyword>
<evidence type="ECO:0000256" key="10">
    <source>
        <dbReference type="ARBA" id="ARBA00022982"/>
    </source>
</evidence>
<dbReference type="GeneTree" id="ENSGT00390000002919"/>
<evidence type="ECO:0000256" key="5">
    <source>
        <dbReference type="ARBA" id="ARBA00011261"/>
    </source>
</evidence>
<keyword evidence="13 16" id="KW-1015">Disulfide bond</keyword>
<comment type="function">
    <text evidence="1">Accessory subunit of the mitochondrial membrane respiratory chain NADH dehydrogenase (Complex I), that is believed not to be involved in catalysis. Complex I functions in the transfer of electrons from NADH to the respiratory chain. The immediate electron acceptor for the enzyme is believed to be ubiquinone.</text>
</comment>
<keyword evidence="12" id="KW-0472">Membrane</keyword>
<evidence type="ECO:0000256" key="16">
    <source>
        <dbReference type="PIRSR" id="PIRSR619342-50"/>
    </source>
</evidence>
<evidence type="ECO:0000256" key="7">
    <source>
        <dbReference type="ARBA" id="ARBA00022448"/>
    </source>
</evidence>
<evidence type="ECO:0000256" key="4">
    <source>
        <dbReference type="ARBA" id="ARBA00007372"/>
    </source>
</evidence>
<keyword evidence="9" id="KW-0999">Mitochondrion inner membrane</keyword>
<evidence type="ECO:0000256" key="13">
    <source>
        <dbReference type="ARBA" id="ARBA00023157"/>
    </source>
</evidence>
<dbReference type="GO" id="GO:0005758">
    <property type="term" value="C:mitochondrial intermembrane space"/>
    <property type="evidence" value="ECO:0007669"/>
    <property type="project" value="UniProtKB-SubCell"/>
</dbReference>
<dbReference type="PANTHER" id="PTHR15224:SF1">
    <property type="entry name" value="NADH DEHYDROGENASE [UBIQUINONE] IRON-SULFUR PROTEIN 5"/>
    <property type="match status" value="1"/>
</dbReference>
<evidence type="ECO:0000256" key="1">
    <source>
        <dbReference type="ARBA" id="ARBA00003195"/>
    </source>
</evidence>
<sequence length="102" mass="12149">MPFFDVQKRLGINLDRHLTIQSAEQPYKIPSRCHAFEKEWIECAHGIGNIRAQKECKIEYDDFVECLLRLKTYWRLSLGSRRPHRKQYGGPLHHPPSLAWYQ</sequence>
<dbReference type="CDD" id="cd24141">
    <property type="entry name" value="NDUFS5-like"/>
    <property type="match status" value="1"/>
</dbReference>
<evidence type="ECO:0000313" key="18">
    <source>
        <dbReference type="Ensembl" id="ENSSVLP00005010925.1"/>
    </source>
</evidence>
<feature type="region of interest" description="Disordered" evidence="17">
    <location>
        <begin position="83"/>
        <end position="102"/>
    </location>
</feature>
<evidence type="ECO:0000313" key="19">
    <source>
        <dbReference type="Proteomes" id="UP000694564"/>
    </source>
</evidence>
<evidence type="ECO:0000256" key="2">
    <source>
        <dbReference type="ARBA" id="ARBA00004569"/>
    </source>
</evidence>